<gene>
    <name evidence="1" type="ORF">DPEC_G00256660</name>
</gene>
<reference evidence="1" key="1">
    <citation type="submission" date="2021-05" db="EMBL/GenBank/DDBJ databases">
        <authorList>
            <person name="Pan Q."/>
            <person name="Jouanno E."/>
            <person name="Zahm M."/>
            <person name="Klopp C."/>
            <person name="Cabau C."/>
            <person name="Louis A."/>
            <person name="Berthelot C."/>
            <person name="Parey E."/>
            <person name="Roest Crollius H."/>
            <person name="Montfort J."/>
            <person name="Robinson-Rechavi M."/>
            <person name="Bouchez O."/>
            <person name="Lampietro C."/>
            <person name="Lopez Roques C."/>
            <person name="Donnadieu C."/>
            <person name="Postlethwait J."/>
            <person name="Bobe J."/>
            <person name="Dillon D."/>
            <person name="Chandos A."/>
            <person name="von Hippel F."/>
            <person name="Guiguen Y."/>
        </authorList>
    </citation>
    <scope>NUCLEOTIDE SEQUENCE</scope>
    <source>
        <strain evidence="1">YG-Jan2019</strain>
    </source>
</reference>
<dbReference type="Proteomes" id="UP001157502">
    <property type="component" value="Chromosome 23"/>
</dbReference>
<accession>A0ACC2FQS2</accession>
<evidence type="ECO:0000313" key="2">
    <source>
        <dbReference type="Proteomes" id="UP001157502"/>
    </source>
</evidence>
<name>A0ACC2FQS2_DALPE</name>
<keyword evidence="2" id="KW-1185">Reference proteome</keyword>
<protein>
    <submittedName>
        <fullName evidence="1">Uncharacterized protein</fullName>
    </submittedName>
</protein>
<proteinExistence type="predicted"/>
<comment type="caution">
    <text evidence="1">The sequence shown here is derived from an EMBL/GenBank/DDBJ whole genome shotgun (WGS) entry which is preliminary data.</text>
</comment>
<sequence length="789" mass="84491">MFFSNFSPSTALCFTWNSLVQAARSAANDVPAKMKSRALNFLVLKGCKKLAMSVCSVGRIPGGYVTNHIYTWVDPEGRSISPPSDLEQLESQSTAGPRDSQTSGPSGTRKERPEKTVTLNLDNGLSLGLMIRGGSEYGLGVYITGVDPGSAADQGELKVGDQLLEVNGRSFVAIPHDEAVRILKTCRHLVVRVRDVGRLPHARTVVDQTKWICSPPSPQAVAERASSPATTRPSSARTTTVKGKAAGRGVRPPGSGISLDEQASLLLTDTERQTMTYYLQEYQDGHIGLEPLAMALFELFNTHAKLSLLSEVRCLVSPPDLELFDRMVLHREREAVKAWRGGLGAPQPHSRCAHPESTHCCAKHECSHVVVVPQDPGVGSNAEVTLEDVHSAAESPPAFKPSPPGQIQAQNPGERDPSKRPSSRYSQSGLLFTAPTRLHQECHQQSLKAFCFSHQQTSTCSISGLHHTCHNPGHQNSPYPSTCLHTSMNSLQHTCQNSLHITEPTSNHQPHDGCPSSGKNASPGPLQRKTPWFRYGPLNKETANKPPVFRSCSHETAATSPESASPGLPHPVCLTQSASPLPSHPAPSCSPDRPCSASRNRGSQCVMTDVHKLTAEVRPQPQQRGATLSQLSDSGQTLSEDSGVDIAEAVGMSKDGSPRPSKNQASQEPTGAEGSGAQASRKQQPGSPMPAPTLIHVLKNAATLGIAIEGGANTRQPLPRIITIQKGGCAHGGGQLKVGQVILEVNGVSLRGREHRDCARIIAEAFKTKERDHLEFLVSDSTAAPQPGL</sequence>
<evidence type="ECO:0000313" key="1">
    <source>
        <dbReference type="EMBL" id="KAJ7993632.1"/>
    </source>
</evidence>
<dbReference type="EMBL" id="CM055750">
    <property type="protein sequence ID" value="KAJ7993632.1"/>
    <property type="molecule type" value="Genomic_DNA"/>
</dbReference>
<organism evidence="1 2">
    <name type="scientific">Dallia pectoralis</name>
    <name type="common">Alaska blackfish</name>
    <dbReference type="NCBI Taxonomy" id="75939"/>
    <lineage>
        <taxon>Eukaryota</taxon>
        <taxon>Metazoa</taxon>
        <taxon>Chordata</taxon>
        <taxon>Craniata</taxon>
        <taxon>Vertebrata</taxon>
        <taxon>Euteleostomi</taxon>
        <taxon>Actinopterygii</taxon>
        <taxon>Neopterygii</taxon>
        <taxon>Teleostei</taxon>
        <taxon>Protacanthopterygii</taxon>
        <taxon>Esociformes</taxon>
        <taxon>Umbridae</taxon>
        <taxon>Dallia</taxon>
    </lineage>
</organism>